<accession>E9DS09</accession>
<dbReference type="OrthoDB" id="185373at2759"/>
<evidence type="ECO:0000313" key="2">
    <source>
        <dbReference type="EMBL" id="EFY93591.1"/>
    </source>
</evidence>
<organism evidence="3">
    <name type="scientific">Metarhizium acridum (strain CQMa 102)</name>
    <dbReference type="NCBI Taxonomy" id="655827"/>
    <lineage>
        <taxon>Eukaryota</taxon>
        <taxon>Fungi</taxon>
        <taxon>Dikarya</taxon>
        <taxon>Ascomycota</taxon>
        <taxon>Pezizomycotina</taxon>
        <taxon>Sordariomycetes</taxon>
        <taxon>Hypocreomycetidae</taxon>
        <taxon>Hypocreales</taxon>
        <taxon>Clavicipitaceae</taxon>
        <taxon>Metarhizium</taxon>
    </lineage>
</organism>
<dbReference type="KEGG" id="maw:19244393"/>
<dbReference type="STRING" id="655827.E9DS09"/>
<dbReference type="GeneID" id="19244393"/>
<evidence type="ECO:0000313" key="3">
    <source>
        <dbReference type="Proteomes" id="UP000002499"/>
    </source>
</evidence>
<dbReference type="OMA" id="HRCGCRA"/>
<protein>
    <recommendedName>
        <fullName evidence="4">Pentatricopeptide repeat domain-containing protein</fullName>
    </recommendedName>
</protein>
<dbReference type="AlphaFoldDB" id="E9DS09"/>
<proteinExistence type="predicted"/>
<evidence type="ECO:0008006" key="4">
    <source>
        <dbReference type="Google" id="ProtNLM"/>
    </source>
</evidence>
<gene>
    <name evidence="2" type="ORF">MAC_00082</name>
</gene>
<evidence type="ECO:0000256" key="1">
    <source>
        <dbReference type="SAM" id="MobiDB-lite"/>
    </source>
</evidence>
<feature type="region of interest" description="Disordered" evidence="1">
    <location>
        <begin position="80"/>
        <end position="101"/>
    </location>
</feature>
<dbReference type="EMBL" id="GL698470">
    <property type="protein sequence ID" value="EFY93591.1"/>
    <property type="molecule type" value="Genomic_DNA"/>
</dbReference>
<keyword evidence="3" id="KW-1185">Reference proteome</keyword>
<dbReference type="eggNOG" id="ENOG502SDIM">
    <property type="taxonomic scope" value="Eukaryota"/>
</dbReference>
<reference evidence="2 3" key="1">
    <citation type="journal article" date="2011" name="PLoS Genet.">
        <title>Genome sequencing and comparative transcriptomics of the model entomopathogenic fungi Metarhizium anisopliae and M. acridum.</title>
        <authorList>
            <person name="Gao Q."/>
            <person name="Jin K."/>
            <person name="Ying S.H."/>
            <person name="Zhang Y."/>
            <person name="Xiao G."/>
            <person name="Shang Y."/>
            <person name="Duan Z."/>
            <person name="Hu X."/>
            <person name="Xie X.Q."/>
            <person name="Zhou G."/>
            <person name="Peng G."/>
            <person name="Luo Z."/>
            <person name="Huang W."/>
            <person name="Wang B."/>
            <person name="Fang W."/>
            <person name="Wang S."/>
            <person name="Zhong Y."/>
            <person name="Ma L.J."/>
            <person name="St Leger R.J."/>
            <person name="Zhao G.P."/>
            <person name="Pei Y."/>
            <person name="Feng M.G."/>
            <person name="Xia Y."/>
            <person name="Wang C."/>
        </authorList>
    </citation>
    <scope>NUCLEOTIDE SEQUENCE [LARGE SCALE GENOMIC DNA]</scope>
    <source>
        <strain evidence="2 3">CQMa 102</strain>
    </source>
</reference>
<dbReference type="InParanoid" id="E9DS09"/>
<name>E9DS09_METAQ</name>
<dbReference type="Proteomes" id="UP000002499">
    <property type="component" value="Unassembled WGS sequence"/>
</dbReference>
<sequence length="713" mass="80281">MQSLWTKAGQAHRCGCRACSTAIGAAGRRATGATGRRKATFAEIFTACYSSVFATAAIVDAVRKDDRRRELDRQLEEARRELGELQERSSSTSSQTEANAPDLSIQQMDTLWKSLKAIYRNRPFMKEIDKPAVIDASELIANLKKEYYNAVGEPSLHSSRQINYDQLERAIKAEERDSRIGSRESLNQVHLLRESHSVEYLVQQLLHRAEMLDKSSAECPSFDEARGLAAKGYPNFLFRSVDPDKAAKNTVALNNQIRSLVKTHDLSWKEKIGRVCFNLLVSAYPPDMHTYNTLIVAFDRSGHHGFSDALVYSFFHRRLLKPTPSTFTAILNHYRVARNHGQFLRTLACLTGIDRKSGGKMGRRHIKDVESWGMEKWAANTKLRTSTGNWVWEHVPLNVLLVETILNGLLHFKLFDEAASFFVSCMRSGVALSTSVVKQLFDECVAALDWRAAVRLIRGLSDSQKRWEILLSQEDADTTAHLVGRAFALIDICGLSTHREREGRLINLDISGPRLNRLLESLSKANLSPDILVHPGSFEVARTKEGAEMTLSKSRLLQLESIWKEYEFVRKTTNSIESKLLYPEFSSTFRTSMAIHISKSAIQRSVILAREVQDVVPASGSLSLQSPRAAHNEQPSEEDRLSEEMQAMAVNDGWTEQQGGPKLREAQTAARGWSRTQDGLVAEHVCFKPRALLTWQRPSHRVYAEGRQWAVGT</sequence>
<dbReference type="Gene3D" id="1.25.40.10">
    <property type="entry name" value="Tetratricopeptide repeat domain"/>
    <property type="match status" value="1"/>
</dbReference>
<dbReference type="InterPro" id="IPR011990">
    <property type="entry name" value="TPR-like_helical_dom_sf"/>
</dbReference>
<dbReference type="HOGENOM" id="CLU_390868_0_0_1"/>